<dbReference type="STRING" id="691883.A0A058Z579"/>
<dbReference type="GeneID" id="20528445"/>
<organism evidence="6">
    <name type="scientific">Fonticula alba</name>
    <name type="common">Slime mold</name>
    <dbReference type="NCBI Taxonomy" id="691883"/>
    <lineage>
        <taxon>Eukaryota</taxon>
        <taxon>Rotosphaerida</taxon>
        <taxon>Fonticulaceae</taxon>
        <taxon>Fonticula</taxon>
    </lineage>
</organism>
<dbReference type="InterPro" id="IPR002123">
    <property type="entry name" value="Plipid/glycerol_acylTrfase"/>
</dbReference>
<evidence type="ECO:0000313" key="7">
    <source>
        <dbReference type="Proteomes" id="UP000030693"/>
    </source>
</evidence>
<dbReference type="OrthoDB" id="202234at2759"/>
<evidence type="ECO:0000256" key="1">
    <source>
        <dbReference type="ARBA" id="ARBA00022679"/>
    </source>
</evidence>
<dbReference type="GO" id="GO:0003841">
    <property type="term" value="F:1-acylglycerol-3-phosphate O-acyltransferase activity"/>
    <property type="evidence" value="ECO:0007669"/>
    <property type="project" value="TreeGrafter"/>
</dbReference>
<feature type="domain" description="Phospholipid/glycerol acyltransferase" evidence="5">
    <location>
        <begin position="90"/>
        <end position="207"/>
    </location>
</feature>
<feature type="region of interest" description="Disordered" evidence="3">
    <location>
        <begin position="326"/>
        <end position="355"/>
    </location>
</feature>
<proteinExistence type="predicted"/>
<evidence type="ECO:0000313" key="6">
    <source>
        <dbReference type="EMBL" id="KCV69286.1"/>
    </source>
</evidence>
<name>A0A058Z579_FONAL</name>
<keyword evidence="1" id="KW-0808">Transferase</keyword>
<dbReference type="CDD" id="cd07989">
    <property type="entry name" value="LPLAT_AGPAT-like"/>
    <property type="match status" value="1"/>
</dbReference>
<feature type="compositionally biased region" description="Low complexity" evidence="3">
    <location>
        <begin position="327"/>
        <end position="355"/>
    </location>
</feature>
<keyword evidence="4" id="KW-1133">Transmembrane helix</keyword>
<keyword evidence="2" id="KW-0012">Acyltransferase</keyword>
<accession>A0A058Z579</accession>
<evidence type="ECO:0000256" key="3">
    <source>
        <dbReference type="SAM" id="MobiDB-lite"/>
    </source>
</evidence>
<keyword evidence="7" id="KW-1185">Reference proteome</keyword>
<dbReference type="PANTHER" id="PTHR10434">
    <property type="entry name" value="1-ACYL-SN-GLYCEROL-3-PHOSPHATE ACYLTRANSFERASE"/>
    <property type="match status" value="1"/>
</dbReference>
<dbReference type="RefSeq" id="XP_009495851.1">
    <property type="nucleotide sequence ID" value="XM_009497576.1"/>
</dbReference>
<evidence type="ECO:0000256" key="2">
    <source>
        <dbReference type="ARBA" id="ARBA00023315"/>
    </source>
</evidence>
<dbReference type="EMBL" id="KB932206">
    <property type="protein sequence ID" value="KCV69286.1"/>
    <property type="molecule type" value="Genomic_DNA"/>
</dbReference>
<dbReference type="PANTHER" id="PTHR10434:SF11">
    <property type="entry name" value="1-ACYL-SN-GLYCEROL-3-PHOSPHATE ACYLTRANSFERASE"/>
    <property type="match status" value="1"/>
</dbReference>
<evidence type="ECO:0000256" key="4">
    <source>
        <dbReference type="SAM" id="Phobius"/>
    </source>
</evidence>
<evidence type="ECO:0000259" key="5">
    <source>
        <dbReference type="SMART" id="SM00563"/>
    </source>
</evidence>
<dbReference type="eggNOG" id="KOG2848">
    <property type="taxonomic scope" value="Eukaryota"/>
</dbReference>
<dbReference type="SMART" id="SM00563">
    <property type="entry name" value="PlsC"/>
    <property type="match status" value="1"/>
</dbReference>
<sequence>MAQRSWLSRTLGVVRTCFFYVGIGSLSLVAFPLCTGTRLLFGHRWAKRLHEIILGYGSLMWMGSIGLWSGRLVETPAVELLRQEGWRRSFVVAPNHASFIDHCLVSYLPIPKKYLTKQSYFSLPVFGWSQWIVGDIGVDVASRESRALSLQACDAMLKSSSAPSSVVIYPEGTRSPDAPALRPFRDGAFRLALSSGSPVLPCVLVNTYRAMPHGMRAGYAEMLIITGQPLRVESEEDIPRVRELVRDWMAFILELYENAPDGDIEAVTAQIERCAGVPLPPYHAAVGTPAETGDLPMHLVDLEVFGAWRQALVTEAVSKVLEEVEPEPALVEAESEPASAEAEPESAMAEAEASVGATLSKTVVETGIETVAE</sequence>
<reference evidence="6" key="1">
    <citation type="submission" date="2013-04" db="EMBL/GenBank/DDBJ databases">
        <title>The Genome Sequence of Fonticula alba ATCC 38817.</title>
        <authorList>
            <consortium name="The Broad Institute Genomics Platform"/>
            <person name="Russ C."/>
            <person name="Cuomo C."/>
            <person name="Burger G."/>
            <person name="Gray M.W."/>
            <person name="Holland P.W.H."/>
            <person name="King N."/>
            <person name="Lang F.B.F."/>
            <person name="Roger A.J."/>
            <person name="Ruiz-Trillo I."/>
            <person name="Brown M."/>
            <person name="Walker B."/>
            <person name="Young S."/>
            <person name="Zeng Q."/>
            <person name="Gargeya S."/>
            <person name="Fitzgerald M."/>
            <person name="Haas B."/>
            <person name="Abouelleil A."/>
            <person name="Allen A.W."/>
            <person name="Alvarado L."/>
            <person name="Arachchi H.M."/>
            <person name="Berlin A.M."/>
            <person name="Chapman S.B."/>
            <person name="Gainer-Dewar J."/>
            <person name="Goldberg J."/>
            <person name="Griggs A."/>
            <person name="Gujja S."/>
            <person name="Hansen M."/>
            <person name="Howarth C."/>
            <person name="Imamovic A."/>
            <person name="Ireland A."/>
            <person name="Larimer J."/>
            <person name="McCowan C."/>
            <person name="Murphy C."/>
            <person name="Pearson M."/>
            <person name="Poon T.W."/>
            <person name="Priest M."/>
            <person name="Roberts A."/>
            <person name="Saif S."/>
            <person name="Shea T."/>
            <person name="Sisk P."/>
            <person name="Sykes S."/>
            <person name="Wortman J."/>
            <person name="Nusbaum C."/>
            <person name="Birren B."/>
        </authorList>
    </citation>
    <scope>NUCLEOTIDE SEQUENCE [LARGE SCALE GENOMIC DNA]</scope>
    <source>
        <strain evidence="6">ATCC 38817</strain>
    </source>
</reference>
<dbReference type="AlphaFoldDB" id="A0A058Z579"/>
<feature type="transmembrane region" description="Helical" evidence="4">
    <location>
        <begin position="18"/>
        <end position="41"/>
    </location>
</feature>
<keyword evidence="4" id="KW-0812">Transmembrane</keyword>
<dbReference type="GO" id="GO:0006654">
    <property type="term" value="P:phosphatidic acid biosynthetic process"/>
    <property type="evidence" value="ECO:0007669"/>
    <property type="project" value="TreeGrafter"/>
</dbReference>
<gene>
    <name evidence="6" type="ORF">H696_03720</name>
</gene>
<dbReference type="Pfam" id="PF01553">
    <property type="entry name" value="Acyltransferase"/>
    <property type="match status" value="1"/>
</dbReference>
<dbReference type="SUPFAM" id="SSF69593">
    <property type="entry name" value="Glycerol-3-phosphate (1)-acyltransferase"/>
    <property type="match status" value="1"/>
</dbReference>
<protein>
    <recommendedName>
        <fullName evidence="5">Phospholipid/glycerol acyltransferase domain-containing protein</fullName>
    </recommendedName>
</protein>
<dbReference type="Proteomes" id="UP000030693">
    <property type="component" value="Unassembled WGS sequence"/>
</dbReference>
<keyword evidence="4" id="KW-0472">Membrane</keyword>